<evidence type="ECO:0000313" key="2">
    <source>
        <dbReference type="EMBL" id="GMT35894.1"/>
    </source>
</evidence>
<dbReference type="EMBL" id="BTSY01000007">
    <property type="protein sequence ID" value="GMT35894.1"/>
    <property type="molecule type" value="Genomic_DNA"/>
</dbReference>
<feature type="non-terminal residue" evidence="2">
    <location>
        <position position="97"/>
    </location>
</feature>
<feature type="signal peptide" evidence="1">
    <location>
        <begin position="1"/>
        <end position="20"/>
    </location>
</feature>
<evidence type="ECO:0000313" key="3">
    <source>
        <dbReference type="Proteomes" id="UP001432322"/>
    </source>
</evidence>
<comment type="caution">
    <text evidence="2">The sequence shown here is derived from an EMBL/GenBank/DDBJ whole genome shotgun (WGS) entry which is preliminary data.</text>
</comment>
<accession>A0AAV5WYY8</accession>
<sequence length="97" mass="10632">FALLCLTSSFVCLSSCLIRAFSSMSRGCPSFIPSSADLFRIAFDMVLRSTLSPRVLIKAIVQFLHSAPLTKRLTVQDPLLDCTVPLPVSIEGAVRMR</sequence>
<gene>
    <name evidence="2" type="ORF">PFISCL1PPCAC_27191</name>
</gene>
<keyword evidence="3" id="KW-1185">Reference proteome</keyword>
<keyword evidence="1" id="KW-0732">Signal</keyword>
<dbReference type="AlphaFoldDB" id="A0AAV5WYY8"/>
<feature type="chain" id="PRO_5043484498" description="Secreted protein" evidence="1">
    <location>
        <begin position="21"/>
        <end position="97"/>
    </location>
</feature>
<reference evidence="2" key="1">
    <citation type="submission" date="2023-10" db="EMBL/GenBank/DDBJ databases">
        <title>Genome assembly of Pristionchus species.</title>
        <authorList>
            <person name="Yoshida K."/>
            <person name="Sommer R.J."/>
        </authorList>
    </citation>
    <scope>NUCLEOTIDE SEQUENCE</scope>
    <source>
        <strain evidence="2">RS5133</strain>
    </source>
</reference>
<evidence type="ECO:0008006" key="4">
    <source>
        <dbReference type="Google" id="ProtNLM"/>
    </source>
</evidence>
<feature type="non-terminal residue" evidence="2">
    <location>
        <position position="1"/>
    </location>
</feature>
<proteinExistence type="predicted"/>
<name>A0AAV5WYY8_9BILA</name>
<dbReference type="Proteomes" id="UP001432322">
    <property type="component" value="Unassembled WGS sequence"/>
</dbReference>
<organism evidence="2 3">
    <name type="scientific">Pristionchus fissidentatus</name>
    <dbReference type="NCBI Taxonomy" id="1538716"/>
    <lineage>
        <taxon>Eukaryota</taxon>
        <taxon>Metazoa</taxon>
        <taxon>Ecdysozoa</taxon>
        <taxon>Nematoda</taxon>
        <taxon>Chromadorea</taxon>
        <taxon>Rhabditida</taxon>
        <taxon>Rhabditina</taxon>
        <taxon>Diplogasteromorpha</taxon>
        <taxon>Diplogasteroidea</taxon>
        <taxon>Neodiplogasteridae</taxon>
        <taxon>Pristionchus</taxon>
    </lineage>
</organism>
<evidence type="ECO:0000256" key="1">
    <source>
        <dbReference type="SAM" id="SignalP"/>
    </source>
</evidence>
<protein>
    <recommendedName>
        <fullName evidence="4">Secreted protein</fullName>
    </recommendedName>
</protein>